<proteinExistence type="predicted"/>
<keyword evidence="3" id="KW-1185">Reference proteome</keyword>
<sequence>MSDVDIFADDMLGSSSICEPITEDELKTAESFDSLPDPDGDNDNIGFYVRVQENREGQARTKDETPIVDDRLVVLESKTFSMHRLLWVDGTRVVCKTDKEGKTTATPQKATFAVFELHFDSRTKSSGTGTDKAVERAHIQVDFHGVEPETGRSKVQRPRVIGWAPFATMERPNTTTAQLTSDSSVNVSVNGGAPQAGGTVEATASSSRAWQQPFYEKYYSRPVSVSGPKPKKTVDTTGTEKDYNGVSWIMEQNSITREGIVPLLRVYLLIAREDNSEYAVRITAKVGTRSLWNFGHNPEHKCVLRVTPRDPDGNKPAVCSPQGEAMLCQLDVDHFETLLSSSVDASLDLPWNNKGAKGTRSGTLGTSTTASTAGAKTAAVDPENAKNDNKATAGGHESSKTEGFEDSKKDENENNAYLQPNATLTTELKSAMQAEKRNATVPLDDLGLASAVADALRGVSEQGGRTSSNEEYNLAAQVAMLESRMEVMEYQMARQALVIRALLKRGGQ</sequence>
<protein>
    <submittedName>
        <fullName evidence="2">Uncharacterized protein</fullName>
    </submittedName>
</protein>
<gene>
    <name evidence="2" type="ORF">CCMA1212_010798</name>
</gene>
<dbReference type="RefSeq" id="XP_073553647.1">
    <property type="nucleotide sequence ID" value="XM_073707826.1"/>
</dbReference>
<evidence type="ECO:0000313" key="3">
    <source>
        <dbReference type="Proteomes" id="UP001642720"/>
    </source>
</evidence>
<accession>A0ABY2GPG1</accession>
<dbReference type="EMBL" id="PPTA01000033">
    <property type="protein sequence ID" value="TFA97445.1"/>
    <property type="molecule type" value="Genomic_DNA"/>
</dbReference>
<feature type="compositionally biased region" description="Low complexity" evidence="1">
    <location>
        <begin position="358"/>
        <end position="379"/>
    </location>
</feature>
<name>A0ABY2GPG1_9HYPO</name>
<feature type="compositionally biased region" description="Basic and acidic residues" evidence="1">
    <location>
        <begin position="397"/>
        <end position="412"/>
    </location>
</feature>
<dbReference type="Proteomes" id="UP001642720">
    <property type="component" value="Unassembled WGS sequence"/>
</dbReference>
<evidence type="ECO:0000313" key="2">
    <source>
        <dbReference type="EMBL" id="TFA97445.1"/>
    </source>
</evidence>
<evidence type="ECO:0000256" key="1">
    <source>
        <dbReference type="SAM" id="MobiDB-lite"/>
    </source>
</evidence>
<feature type="region of interest" description="Disordered" evidence="1">
    <location>
        <begin position="349"/>
        <end position="418"/>
    </location>
</feature>
<organism evidence="2 3">
    <name type="scientific">Trichoderma ghanense</name>
    <dbReference type="NCBI Taxonomy" id="65468"/>
    <lineage>
        <taxon>Eukaryota</taxon>
        <taxon>Fungi</taxon>
        <taxon>Dikarya</taxon>
        <taxon>Ascomycota</taxon>
        <taxon>Pezizomycotina</taxon>
        <taxon>Sordariomycetes</taxon>
        <taxon>Hypocreomycetidae</taxon>
        <taxon>Hypocreales</taxon>
        <taxon>Hypocreaceae</taxon>
        <taxon>Trichoderma</taxon>
    </lineage>
</organism>
<comment type="caution">
    <text evidence="2">The sequence shown here is derived from an EMBL/GenBank/DDBJ whole genome shotgun (WGS) entry which is preliminary data.</text>
</comment>
<reference evidence="2 3" key="1">
    <citation type="submission" date="2018-01" db="EMBL/GenBank/DDBJ databases">
        <title>Genome characterization of the sugarcane-associated fungus Trichoderma ghanense CCMA-1212 and their application in lignocelulose bioconversion.</title>
        <authorList>
            <person name="Steindorff A.S."/>
            <person name="Mendes T.D."/>
            <person name="Vilela E.S.D."/>
            <person name="Rodrigues D.S."/>
            <person name="Formighieri E.F."/>
            <person name="Melo I.S."/>
            <person name="Favaro L.C.L."/>
        </authorList>
    </citation>
    <scope>NUCLEOTIDE SEQUENCE [LARGE SCALE GENOMIC DNA]</scope>
    <source>
        <strain evidence="2 3">CCMA-1212</strain>
    </source>
</reference>
<dbReference type="GeneID" id="300582276"/>